<dbReference type="Gene3D" id="3.40.390.70">
    <property type="match status" value="1"/>
</dbReference>
<dbReference type="EMBL" id="QKZL01000007">
    <property type="protein sequence ID" value="PZX16207.1"/>
    <property type="molecule type" value="Genomic_DNA"/>
</dbReference>
<dbReference type="RefSeq" id="WP_111537332.1">
    <property type="nucleotide sequence ID" value="NZ_QKZL01000007.1"/>
</dbReference>
<gene>
    <name evidence="2" type="ORF">LX81_02058</name>
</gene>
<dbReference type="PIRSF" id="PIRSF012641">
    <property type="entry name" value="UCP012641"/>
    <property type="match status" value="1"/>
</dbReference>
<feature type="domain" description="Zinc-ribbon" evidence="1">
    <location>
        <begin position="4"/>
        <end position="72"/>
    </location>
</feature>
<keyword evidence="3" id="KW-1185">Reference proteome</keyword>
<dbReference type="InterPro" id="IPR031321">
    <property type="entry name" value="UCP012641"/>
</dbReference>
<dbReference type="Proteomes" id="UP000248916">
    <property type="component" value="Unassembled WGS sequence"/>
</dbReference>
<evidence type="ECO:0000313" key="2">
    <source>
        <dbReference type="EMBL" id="PZX16207.1"/>
    </source>
</evidence>
<dbReference type="InterPro" id="IPR011201">
    <property type="entry name" value="Zinc-ribbon_6_bact"/>
</dbReference>
<protein>
    <recommendedName>
        <fullName evidence="1">Zinc-ribbon domain-containing protein</fullName>
    </recommendedName>
</protein>
<sequence length="321" mass="36118">MQIFRCPNCSEKLYFHNLFCRCGQDVSFDPDRQEMRTDGVFCANREKIACNWIAETDGFCRSCAMTETVPDLGAPENTELWAKTEAAKRWMLANLARWGWFTPDDPGARPVFKMLSEHTSSGDANVIMGHANGLITINVVEASETVRMQRQENLGELYRTMIGHMRHEMAHFLQLRLAEDPEFLNGFRALFGDERADYGEALKKHYASPGEPGERFITSYATAHPHEDWAESIAHLLHLVDLLDSAAAAGLALPSGPPPGYDAYREADPERLITRAVEIAIATNHVNRAMDLPDLYPFVLTGGVREKLGFAMKHLRLDHAR</sequence>
<reference evidence="2 3" key="1">
    <citation type="submission" date="2018-06" db="EMBL/GenBank/DDBJ databases">
        <title>Genomic Encyclopedia of Archaeal and Bacterial Type Strains, Phase II (KMG-II): from individual species to whole genera.</title>
        <authorList>
            <person name="Goeker M."/>
        </authorList>
    </citation>
    <scope>NUCLEOTIDE SEQUENCE [LARGE SCALE GENOMIC DNA]</scope>
    <source>
        <strain evidence="2 3">DSM 22009</strain>
    </source>
</reference>
<dbReference type="Pfam" id="PF15887">
    <property type="entry name" value="Peptidase_Mx"/>
    <property type="match status" value="1"/>
</dbReference>
<organism evidence="2 3">
    <name type="scientific">Palleronia aestuarii</name>
    <dbReference type="NCBI Taxonomy" id="568105"/>
    <lineage>
        <taxon>Bacteria</taxon>
        <taxon>Pseudomonadati</taxon>
        <taxon>Pseudomonadota</taxon>
        <taxon>Alphaproteobacteria</taxon>
        <taxon>Rhodobacterales</taxon>
        <taxon>Roseobacteraceae</taxon>
        <taxon>Palleronia</taxon>
    </lineage>
</organism>
<accession>A0A2W7NDJ4</accession>
<proteinExistence type="predicted"/>
<dbReference type="Pfam" id="PF10005">
    <property type="entry name" value="Zn_ribbon_DZR_6"/>
    <property type="match status" value="1"/>
</dbReference>
<dbReference type="OrthoDB" id="256753at2"/>
<name>A0A2W7NDJ4_9RHOB</name>
<evidence type="ECO:0000313" key="3">
    <source>
        <dbReference type="Proteomes" id="UP000248916"/>
    </source>
</evidence>
<evidence type="ECO:0000259" key="1">
    <source>
        <dbReference type="Pfam" id="PF10005"/>
    </source>
</evidence>
<dbReference type="AlphaFoldDB" id="A0A2W7NDJ4"/>
<comment type="caution">
    <text evidence="2">The sequence shown here is derived from an EMBL/GenBank/DDBJ whole genome shotgun (WGS) entry which is preliminary data.</text>
</comment>